<dbReference type="InterPro" id="IPR022893">
    <property type="entry name" value="Shikimate_DH_fam"/>
</dbReference>
<sequence>MNGATKVTGIIGYPLTYTFSPPMHNKAFEALNLNYRYLPFVVEPNALENAIEGIKSLNIRGINVTMPHKEAVIDLLDELSAEAETIGAVNTINNDNGRLIGYNTDAGGFLKSLKEESFNPAGKTAIILGTGGAAKAVAVALARAGAASIVIIGRSGNKAEAITSSLISNFQEISGKTLTFRDNLADIFQIGELIVNATPVGMKESGDLLPVPLEFINASHFVYDLIYTPLETALINGARHKGAKAANGLGMLLYQAASAFEIWTGTSAPVEVMRQALIQGLKSGDRPDNAEEENRRVPT</sequence>
<feature type="binding site" evidence="8">
    <location>
        <begin position="18"/>
        <end position="20"/>
    </location>
    <ligand>
        <name>shikimate</name>
        <dbReference type="ChEBI" id="CHEBI:36208"/>
    </ligand>
</feature>
<dbReference type="NCBIfam" id="TIGR00507">
    <property type="entry name" value="aroE"/>
    <property type="match status" value="1"/>
</dbReference>
<gene>
    <name evidence="8" type="primary">aroE</name>
    <name evidence="12" type="ORF">COY37_01770</name>
</gene>
<feature type="domain" description="Shikimate dehydrogenase substrate binding N-terminal" evidence="10">
    <location>
        <begin position="10"/>
        <end position="92"/>
    </location>
</feature>
<feature type="binding site" evidence="8">
    <location>
        <position position="65"/>
    </location>
    <ligand>
        <name>shikimate</name>
        <dbReference type="ChEBI" id="CHEBI:36208"/>
    </ligand>
</feature>
<dbReference type="UniPathway" id="UPA00053">
    <property type="reaction ID" value="UER00087"/>
</dbReference>
<keyword evidence="3 8" id="KW-0028">Amino-acid biosynthesis</keyword>
<dbReference type="GO" id="GO:0005829">
    <property type="term" value="C:cytosol"/>
    <property type="evidence" value="ECO:0007669"/>
    <property type="project" value="TreeGrafter"/>
</dbReference>
<evidence type="ECO:0000313" key="12">
    <source>
        <dbReference type="EMBL" id="PIZ41769.1"/>
    </source>
</evidence>
<dbReference type="CDD" id="cd01065">
    <property type="entry name" value="NAD_bind_Shikimate_DH"/>
    <property type="match status" value="1"/>
</dbReference>
<proteinExistence type="inferred from homology"/>
<dbReference type="AlphaFoldDB" id="A0A2M7TA27"/>
<feature type="binding site" evidence="8">
    <location>
        <position position="225"/>
    </location>
    <ligand>
        <name>NADP(+)</name>
        <dbReference type="ChEBI" id="CHEBI:58349"/>
    </ligand>
</feature>
<feature type="binding site" evidence="8">
    <location>
        <position position="227"/>
    </location>
    <ligand>
        <name>shikimate</name>
        <dbReference type="ChEBI" id="CHEBI:36208"/>
    </ligand>
</feature>
<comment type="subunit">
    <text evidence="8">Homodimer.</text>
</comment>
<evidence type="ECO:0000256" key="5">
    <source>
        <dbReference type="ARBA" id="ARBA00023002"/>
    </source>
</evidence>
<comment type="catalytic activity">
    <reaction evidence="7 8">
        <text>shikimate + NADP(+) = 3-dehydroshikimate + NADPH + H(+)</text>
        <dbReference type="Rhea" id="RHEA:17737"/>
        <dbReference type="ChEBI" id="CHEBI:15378"/>
        <dbReference type="ChEBI" id="CHEBI:16630"/>
        <dbReference type="ChEBI" id="CHEBI:36208"/>
        <dbReference type="ChEBI" id="CHEBI:57783"/>
        <dbReference type="ChEBI" id="CHEBI:58349"/>
        <dbReference type="EC" id="1.1.1.25"/>
    </reaction>
</comment>
<dbReference type="InterPro" id="IPR041121">
    <property type="entry name" value="SDH_C"/>
</dbReference>
<comment type="function">
    <text evidence="8">Involved in the biosynthesis of the chorismate, which leads to the biosynthesis of aromatic amino acids. Catalyzes the reversible NADPH linked reduction of 3-dehydroshikimate (DHSA) to yield shikimate (SA).</text>
</comment>
<evidence type="ECO:0000256" key="2">
    <source>
        <dbReference type="ARBA" id="ARBA00012962"/>
    </source>
</evidence>
<dbReference type="InterPro" id="IPR006151">
    <property type="entry name" value="Shikm_DH/Glu-tRNA_Rdtase"/>
</dbReference>
<feature type="domain" description="SDH C-terminal" evidence="11">
    <location>
        <begin position="248"/>
        <end position="277"/>
    </location>
</feature>
<evidence type="ECO:0000259" key="11">
    <source>
        <dbReference type="Pfam" id="PF18317"/>
    </source>
</evidence>
<feature type="binding site" evidence="8">
    <location>
        <position position="90"/>
    </location>
    <ligand>
        <name>shikimate</name>
        <dbReference type="ChEBI" id="CHEBI:36208"/>
    </ligand>
</feature>
<keyword evidence="4 8" id="KW-0521">NADP</keyword>
<keyword evidence="5 8" id="KW-0560">Oxidoreductase</keyword>
<dbReference type="SUPFAM" id="SSF53223">
    <property type="entry name" value="Aminoacid dehydrogenase-like, N-terminal domain"/>
    <property type="match status" value="1"/>
</dbReference>
<evidence type="ECO:0000313" key="13">
    <source>
        <dbReference type="Proteomes" id="UP000230956"/>
    </source>
</evidence>
<evidence type="ECO:0000256" key="8">
    <source>
        <dbReference type="HAMAP-Rule" id="MF_00222"/>
    </source>
</evidence>
<dbReference type="Gene3D" id="3.40.50.10860">
    <property type="entry name" value="Leucine Dehydrogenase, chain A, domain 1"/>
    <property type="match status" value="1"/>
</dbReference>
<dbReference type="GO" id="GO:0019632">
    <property type="term" value="P:shikimate metabolic process"/>
    <property type="evidence" value="ECO:0007669"/>
    <property type="project" value="InterPro"/>
</dbReference>
<dbReference type="InterPro" id="IPR011342">
    <property type="entry name" value="Shikimate_DH"/>
</dbReference>
<dbReference type="EMBL" id="PFNG01000043">
    <property type="protein sequence ID" value="PIZ41769.1"/>
    <property type="molecule type" value="Genomic_DNA"/>
</dbReference>
<reference evidence="13" key="1">
    <citation type="submission" date="2017-09" db="EMBL/GenBank/DDBJ databases">
        <title>Depth-based differentiation of microbial function through sediment-hosted aquifers and enrichment of novel symbionts in the deep terrestrial subsurface.</title>
        <authorList>
            <person name="Probst A.J."/>
            <person name="Ladd B."/>
            <person name="Jarett J.K."/>
            <person name="Geller-Mcgrath D.E."/>
            <person name="Sieber C.M.K."/>
            <person name="Emerson J.B."/>
            <person name="Anantharaman K."/>
            <person name="Thomas B.C."/>
            <person name="Malmstrom R."/>
            <person name="Stieglmeier M."/>
            <person name="Klingl A."/>
            <person name="Woyke T."/>
            <person name="Ryan C.M."/>
            <person name="Banfield J.F."/>
        </authorList>
    </citation>
    <scope>NUCLEOTIDE SEQUENCE [LARGE SCALE GENOMIC DNA]</scope>
</reference>
<comment type="caution">
    <text evidence="8">Lacks conserved residue(s) required for the propagation of feature annotation.</text>
</comment>
<comment type="pathway">
    <text evidence="1 8">Metabolic intermediate biosynthesis; chorismate biosynthesis; chorismate from D-erythrose 4-phosphate and phosphoenolpyruvate: step 4/7.</text>
</comment>
<evidence type="ECO:0000259" key="10">
    <source>
        <dbReference type="Pfam" id="PF08501"/>
    </source>
</evidence>
<evidence type="ECO:0000259" key="9">
    <source>
        <dbReference type="Pfam" id="PF01488"/>
    </source>
</evidence>
<feature type="binding site" evidence="8">
    <location>
        <position position="255"/>
    </location>
    <ligand>
        <name>shikimate</name>
        <dbReference type="ChEBI" id="CHEBI:36208"/>
    </ligand>
</feature>
<feature type="domain" description="Quinate/shikimate 5-dehydrogenase/glutamyl-tRNA reductase" evidence="9">
    <location>
        <begin position="120"/>
        <end position="169"/>
    </location>
</feature>
<dbReference type="GO" id="GO:0008652">
    <property type="term" value="P:amino acid biosynthetic process"/>
    <property type="evidence" value="ECO:0007669"/>
    <property type="project" value="UniProtKB-KW"/>
</dbReference>
<keyword evidence="6 8" id="KW-0057">Aromatic amino acid biosynthesis</keyword>
<dbReference type="SUPFAM" id="SSF51735">
    <property type="entry name" value="NAD(P)-binding Rossmann-fold domains"/>
    <property type="match status" value="1"/>
</dbReference>
<dbReference type="Pfam" id="PF08501">
    <property type="entry name" value="Shikimate_dh_N"/>
    <property type="match status" value="1"/>
</dbReference>
<protein>
    <recommendedName>
        <fullName evidence="2 8">Shikimate dehydrogenase (NADP(+))</fullName>
        <shortName evidence="8">SDH</shortName>
        <ecNumber evidence="2 8">1.1.1.25</ecNumber>
    </recommendedName>
</protein>
<dbReference type="GO" id="GO:0009073">
    <property type="term" value="P:aromatic amino acid family biosynthetic process"/>
    <property type="evidence" value="ECO:0007669"/>
    <property type="project" value="UniProtKB-KW"/>
</dbReference>
<dbReference type="Pfam" id="PF01488">
    <property type="entry name" value="Shikimate_DH"/>
    <property type="match status" value="1"/>
</dbReference>
<feature type="binding site" evidence="8">
    <location>
        <position position="105"/>
    </location>
    <ligand>
        <name>shikimate</name>
        <dbReference type="ChEBI" id="CHEBI:36208"/>
    </ligand>
</feature>
<accession>A0A2M7TA27</accession>
<feature type="active site" description="Proton acceptor" evidence="8">
    <location>
        <position position="69"/>
    </location>
</feature>
<dbReference type="Proteomes" id="UP000230956">
    <property type="component" value="Unassembled WGS sequence"/>
</dbReference>
<dbReference type="GO" id="GO:0004764">
    <property type="term" value="F:shikimate 3-dehydrogenase (NADP+) activity"/>
    <property type="evidence" value="ECO:0007669"/>
    <property type="project" value="UniProtKB-UniRule"/>
</dbReference>
<comment type="similarity">
    <text evidence="8">Belongs to the shikimate dehydrogenase family.</text>
</comment>
<evidence type="ECO:0000256" key="3">
    <source>
        <dbReference type="ARBA" id="ARBA00022605"/>
    </source>
</evidence>
<dbReference type="NCBIfam" id="NF001314">
    <property type="entry name" value="PRK00258.2-2"/>
    <property type="match status" value="1"/>
</dbReference>
<evidence type="ECO:0000256" key="6">
    <source>
        <dbReference type="ARBA" id="ARBA00023141"/>
    </source>
</evidence>
<comment type="caution">
    <text evidence="12">The sequence shown here is derived from an EMBL/GenBank/DDBJ whole genome shotgun (WGS) entry which is preliminary data.</text>
</comment>
<dbReference type="Gene3D" id="3.40.50.720">
    <property type="entry name" value="NAD(P)-binding Rossmann-like Domain"/>
    <property type="match status" value="1"/>
</dbReference>
<feature type="binding site" evidence="8">
    <location>
        <position position="248"/>
    </location>
    <ligand>
        <name>NADP(+)</name>
        <dbReference type="ChEBI" id="CHEBI:58349"/>
    </ligand>
</feature>
<dbReference type="PANTHER" id="PTHR21089:SF1">
    <property type="entry name" value="BIFUNCTIONAL 3-DEHYDROQUINATE DEHYDRATASE_SHIKIMATE DEHYDROGENASE, CHLOROPLASTIC"/>
    <property type="match status" value="1"/>
</dbReference>
<dbReference type="InterPro" id="IPR036291">
    <property type="entry name" value="NAD(P)-bd_dom_sf"/>
</dbReference>
<dbReference type="GO" id="GO:0050661">
    <property type="term" value="F:NADP binding"/>
    <property type="evidence" value="ECO:0007669"/>
    <property type="project" value="InterPro"/>
</dbReference>
<dbReference type="Pfam" id="PF18317">
    <property type="entry name" value="SDH_C"/>
    <property type="match status" value="1"/>
</dbReference>
<dbReference type="EC" id="1.1.1.25" evidence="2 8"/>
<organism evidence="12 13">
    <name type="scientific">Candidatus Aquicultor secundus</name>
    <dbReference type="NCBI Taxonomy" id="1973895"/>
    <lineage>
        <taxon>Bacteria</taxon>
        <taxon>Bacillati</taxon>
        <taxon>Actinomycetota</taxon>
        <taxon>Candidatus Aquicultoria</taxon>
        <taxon>Candidatus Aquicultorales</taxon>
        <taxon>Candidatus Aquicultoraceae</taxon>
        <taxon>Candidatus Aquicultor</taxon>
    </lineage>
</organism>
<dbReference type="NCBIfam" id="NF001319">
    <property type="entry name" value="PRK00258.3-3"/>
    <property type="match status" value="1"/>
</dbReference>
<dbReference type="GO" id="GO:0009423">
    <property type="term" value="P:chorismate biosynthetic process"/>
    <property type="evidence" value="ECO:0007669"/>
    <property type="project" value="UniProtKB-UniRule"/>
</dbReference>
<evidence type="ECO:0000256" key="7">
    <source>
        <dbReference type="ARBA" id="ARBA00049442"/>
    </source>
</evidence>
<evidence type="ECO:0000256" key="1">
    <source>
        <dbReference type="ARBA" id="ARBA00004871"/>
    </source>
</evidence>
<dbReference type="PANTHER" id="PTHR21089">
    <property type="entry name" value="SHIKIMATE DEHYDROGENASE"/>
    <property type="match status" value="1"/>
</dbReference>
<dbReference type="HAMAP" id="MF_00222">
    <property type="entry name" value="Shikimate_DH_AroE"/>
    <property type="match status" value="1"/>
</dbReference>
<dbReference type="InterPro" id="IPR046346">
    <property type="entry name" value="Aminoacid_DH-like_N_sf"/>
</dbReference>
<name>A0A2M7TA27_9ACTN</name>
<evidence type="ECO:0000256" key="4">
    <source>
        <dbReference type="ARBA" id="ARBA00022857"/>
    </source>
</evidence>
<dbReference type="InterPro" id="IPR013708">
    <property type="entry name" value="Shikimate_DH-bd_N"/>
</dbReference>